<evidence type="ECO:0000313" key="5">
    <source>
        <dbReference type="Proteomes" id="UP000007799"/>
    </source>
</evidence>
<dbReference type="Pfam" id="PF23304">
    <property type="entry name" value="GAE_BBS1"/>
    <property type="match status" value="1"/>
</dbReference>
<gene>
    <name evidence="4" type="ORF">PTSG_00438</name>
</gene>
<accession>F2TWH2</accession>
<reference evidence="4" key="1">
    <citation type="submission" date="2009-08" db="EMBL/GenBank/DDBJ databases">
        <title>Annotation of Salpingoeca rosetta.</title>
        <authorList>
            <consortium name="The Broad Institute Genome Sequencing Platform"/>
            <person name="Russ C."/>
            <person name="Cuomo C."/>
            <person name="Burger G."/>
            <person name="Gray M.W."/>
            <person name="Holland P.W.H."/>
            <person name="King N."/>
            <person name="Lang F.B.F."/>
            <person name="Roger A.J."/>
            <person name="Ruiz-Trillo I."/>
            <person name="Young S.K."/>
            <person name="Zeng Q."/>
            <person name="Gargeya S."/>
            <person name="Alvarado L."/>
            <person name="Berlin A."/>
            <person name="Chapman S.B."/>
            <person name="Chen Z."/>
            <person name="Freedman E."/>
            <person name="Gellesch M."/>
            <person name="Goldberg J."/>
            <person name="Griggs A."/>
            <person name="Gujja S."/>
            <person name="Heilman E."/>
            <person name="Heiman D."/>
            <person name="Howarth C."/>
            <person name="Mehta T."/>
            <person name="Neiman D."/>
            <person name="Pearson M."/>
            <person name="Roberts A."/>
            <person name="Saif S."/>
            <person name="Shea T."/>
            <person name="Shenoy N."/>
            <person name="Sisk P."/>
            <person name="Stolte C."/>
            <person name="Sykes S."/>
            <person name="White J."/>
            <person name="Yandava C."/>
            <person name="Haas B."/>
            <person name="Nusbaum C."/>
            <person name="Birren B."/>
        </authorList>
    </citation>
    <scope>NUCLEOTIDE SEQUENCE [LARGE SCALE GENOMIC DNA]</scope>
    <source>
        <strain evidence="4">ATCC 50818</strain>
    </source>
</reference>
<dbReference type="STRING" id="946362.F2TWH2"/>
<dbReference type="GO" id="GO:0061512">
    <property type="term" value="P:protein localization to cilium"/>
    <property type="evidence" value="ECO:0007669"/>
    <property type="project" value="TreeGrafter"/>
</dbReference>
<dbReference type="Gene3D" id="2.130.10.10">
    <property type="entry name" value="YVTN repeat-like/Quinoprotein amine dehydrogenase"/>
    <property type="match status" value="1"/>
</dbReference>
<evidence type="ECO:0000313" key="4">
    <source>
        <dbReference type="EMBL" id="EGD72418.1"/>
    </source>
</evidence>
<feature type="domain" description="Bardet-Biedl syndrome 1 N-terminal" evidence="2">
    <location>
        <begin position="49"/>
        <end position="301"/>
    </location>
</feature>
<feature type="region of interest" description="Disordered" evidence="1">
    <location>
        <begin position="1"/>
        <end position="48"/>
    </location>
</feature>
<dbReference type="InterPro" id="IPR015943">
    <property type="entry name" value="WD40/YVTN_repeat-like_dom_sf"/>
</dbReference>
<dbReference type="SUPFAM" id="SSF50978">
    <property type="entry name" value="WD40 repeat-like"/>
    <property type="match status" value="1"/>
</dbReference>
<proteinExistence type="predicted"/>
<dbReference type="RefSeq" id="XP_004998987.1">
    <property type="nucleotide sequence ID" value="XM_004998930.1"/>
</dbReference>
<dbReference type="GeneID" id="16067593"/>
<sequence>MADVQSTGDGGDVGNQPQQGGVGQGEGSSRVGVGGRKTANTKRVKDEPWQKVVDDPIADMDCTSSCITFADVNNQGENKVIVANMQFAEGKSKLQVLNCGELQQSIHLFGFPCGTISFRTSDEASAPAIAVASGNALYVFKNLKPFYKFILPDLPLDEQELETWVGVRRAERVDADVLQNALLTLRGNGVKLSPRSLKFLSLPPEMREDFVNMVKTQPATTPAVITTVGTLAKLGGDDTGVACPVLGTEDGQVFVLNPTNFAAVVRVSLPGPVACMTASGALDTDYRIHACTRDGTVCHIKGGKLADHSFSLPAPAVGIDRIGKSLLISCADSCLYCFSTKGRRLWQVKMPAPITAHSPMVYRPKMLRLTLIGLENGEIRLYSDKEMLSTLKVDSGVAALRFGRLWRDSYVLVTVTQEGHYIVHRLKRATEFHQLKGVKGPPPEQHIRIKVPTKTKLYVDQTQREKDNAVSMHQAFRRDHYVLQVLVARKYVKAMTSALAPTSALEDVKFQVGAAVQGIGPTFRLLVTVQNTSATAVSDIRLALTWDESMYDIQNPSGLIPHLVPGVTYTESFNVQCITQEMVSSPIKVQLYSPQRSLPIVTAVVAMPVSEPVVTVR</sequence>
<evidence type="ECO:0000259" key="3">
    <source>
        <dbReference type="Pfam" id="PF23304"/>
    </source>
</evidence>
<dbReference type="OMA" id="HADRRHY"/>
<dbReference type="InterPro" id="IPR056419">
    <property type="entry name" value="GAE_BBS1"/>
</dbReference>
<dbReference type="GO" id="GO:0005119">
    <property type="term" value="F:smoothened binding"/>
    <property type="evidence" value="ECO:0007669"/>
    <property type="project" value="TreeGrafter"/>
</dbReference>
<dbReference type="FunCoup" id="F2TWH2">
    <property type="interactions" value="275"/>
</dbReference>
<evidence type="ECO:0000256" key="1">
    <source>
        <dbReference type="SAM" id="MobiDB-lite"/>
    </source>
</evidence>
<dbReference type="GO" id="GO:0005930">
    <property type="term" value="C:axoneme"/>
    <property type="evidence" value="ECO:0007669"/>
    <property type="project" value="TreeGrafter"/>
</dbReference>
<dbReference type="InterPro" id="IPR036322">
    <property type="entry name" value="WD40_repeat_dom_sf"/>
</dbReference>
<protein>
    <submittedName>
        <fullName evidence="4">Uncharacterized protein</fullName>
    </submittedName>
</protein>
<dbReference type="InterPro" id="IPR028784">
    <property type="entry name" value="BBS1"/>
</dbReference>
<dbReference type="AlphaFoldDB" id="F2TWH2"/>
<keyword evidence="5" id="KW-1185">Reference proteome</keyword>
<dbReference type="GO" id="GO:1905515">
    <property type="term" value="P:non-motile cilium assembly"/>
    <property type="evidence" value="ECO:0007669"/>
    <property type="project" value="InterPro"/>
</dbReference>
<feature type="domain" description="Bardet-Biedl syndrome 1 protein GAE" evidence="3">
    <location>
        <begin position="512"/>
        <end position="611"/>
    </location>
</feature>
<dbReference type="eggNOG" id="ENOG502QS2X">
    <property type="taxonomic scope" value="Eukaryota"/>
</dbReference>
<dbReference type="GO" id="GO:0005113">
    <property type="term" value="F:patched binding"/>
    <property type="evidence" value="ECO:0007669"/>
    <property type="project" value="TreeGrafter"/>
</dbReference>
<dbReference type="EMBL" id="GL832955">
    <property type="protein sequence ID" value="EGD72418.1"/>
    <property type="molecule type" value="Genomic_DNA"/>
</dbReference>
<dbReference type="InParanoid" id="F2TWH2"/>
<evidence type="ECO:0000259" key="2">
    <source>
        <dbReference type="Pfam" id="PF14779"/>
    </source>
</evidence>
<dbReference type="PANTHER" id="PTHR20870">
    <property type="entry name" value="BARDET-BIEDL SYNDROME 1 PROTEIN"/>
    <property type="match status" value="1"/>
</dbReference>
<name>F2TWH2_SALR5</name>
<dbReference type="KEGG" id="sre:PTSG_00438"/>
<organism evidence="5">
    <name type="scientific">Salpingoeca rosetta (strain ATCC 50818 / BSB-021)</name>
    <dbReference type="NCBI Taxonomy" id="946362"/>
    <lineage>
        <taxon>Eukaryota</taxon>
        <taxon>Choanoflagellata</taxon>
        <taxon>Craspedida</taxon>
        <taxon>Salpingoecidae</taxon>
        <taxon>Salpingoeca</taxon>
    </lineage>
</organism>
<dbReference type="PANTHER" id="PTHR20870:SF0">
    <property type="entry name" value="BARDET-BIEDL SYNDROME 1 PROTEIN"/>
    <property type="match status" value="1"/>
</dbReference>
<dbReference type="OrthoDB" id="10259809at2759"/>
<dbReference type="Proteomes" id="UP000007799">
    <property type="component" value="Unassembled WGS sequence"/>
</dbReference>
<dbReference type="InterPro" id="IPR032728">
    <property type="entry name" value="BBS1_N"/>
</dbReference>
<dbReference type="GO" id="GO:0034464">
    <property type="term" value="C:BBSome"/>
    <property type="evidence" value="ECO:0007669"/>
    <property type="project" value="InterPro"/>
</dbReference>
<dbReference type="GO" id="GO:0005813">
    <property type="term" value="C:centrosome"/>
    <property type="evidence" value="ECO:0007669"/>
    <property type="project" value="TreeGrafter"/>
</dbReference>
<dbReference type="Pfam" id="PF14779">
    <property type="entry name" value="BBS1"/>
    <property type="match status" value="1"/>
</dbReference>